<dbReference type="Gene3D" id="3.30.870.10">
    <property type="entry name" value="Endonuclease Chain A"/>
    <property type="match status" value="2"/>
</dbReference>
<dbReference type="RefSeq" id="XP_015593226.1">
    <property type="nucleotide sequence ID" value="XM_015737740.2"/>
</dbReference>
<keyword evidence="8" id="KW-0539">Nucleus</keyword>
<evidence type="ECO:0000256" key="10">
    <source>
        <dbReference type="PIRSR" id="PIRSR610347-2"/>
    </source>
</evidence>
<dbReference type="Pfam" id="PF06087">
    <property type="entry name" value="Tyr-DNA_phospho"/>
    <property type="match status" value="1"/>
</dbReference>
<evidence type="ECO:0000256" key="11">
    <source>
        <dbReference type="PIRSR" id="PIRSR610347-3"/>
    </source>
</evidence>
<evidence type="ECO:0000313" key="16">
    <source>
        <dbReference type="RefSeq" id="XP_024939880.1"/>
    </source>
</evidence>
<evidence type="ECO:0000256" key="7">
    <source>
        <dbReference type="ARBA" id="ARBA00023204"/>
    </source>
</evidence>
<dbReference type="CTD" id="33530"/>
<feature type="active site" description="Nucleophile" evidence="9">
    <location>
        <position position="300"/>
    </location>
</feature>
<dbReference type="AlphaFoldDB" id="A0AAJ7BSK8"/>
<evidence type="ECO:0000256" key="3">
    <source>
        <dbReference type="ARBA" id="ARBA00022722"/>
    </source>
</evidence>
<dbReference type="GO" id="GO:0003690">
    <property type="term" value="F:double-stranded DNA binding"/>
    <property type="evidence" value="ECO:0007669"/>
    <property type="project" value="TreeGrafter"/>
</dbReference>
<keyword evidence="3" id="KW-0540">Nuclease</keyword>
<dbReference type="GO" id="GO:0017005">
    <property type="term" value="F:3'-tyrosyl-DNA phosphodiesterase activity"/>
    <property type="evidence" value="ECO:0007669"/>
    <property type="project" value="TreeGrafter"/>
</dbReference>
<dbReference type="GO" id="GO:0004527">
    <property type="term" value="F:exonuclease activity"/>
    <property type="evidence" value="ECO:0007669"/>
    <property type="project" value="UniProtKB-KW"/>
</dbReference>
<dbReference type="RefSeq" id="XP_024939880.1">
    <property type="nucleotide sequence ID" value="XM_025084112.1"/>
</dbReference>
<dbReference type="GO" id="GO:0006281">
    <property type="term" value="P:DNA repair"/>
    <property type="evidence" value="ECO:0007669"/>
    <property type="project" value="UniProtKB-KW"/>
</dbReference>
<comment type="subcellular location">
    <subcellularLocation>
        <location evidence="1">Nucleus</location>
    </subcellularLocation>
</comment>
<keyword evidence="14" id="KW-1185">Reference proteome</keyword>
<feature type="domain" description="PBZ-type" evidence="13">
    <location>
        <begin position="16"/>
        <end position="38"/>
    </location>
</feature>
<accession>A0AAJ7BSK8</accession>
<dbReference type="CDD" id="cd09193">
    <property type="entry name" value="PLDc_mTdp1_1"/>
    <property type="match status" value="1"/>
</dbReference>
<feature type="compositionally biased region" description="Polar residues" evidence="12">
    <location>
        <begin position="147"/>
        <end position="159"/>
    </location>
</feature>
<keyword evidence="5" id="KW-0378">Hydrolase</keyword>
<feature type="binding site" evidence="10">
    <location>
        <position position="532"/>
    </location>
    <ligand>
        <name>substrate</name>
    </ligand>
</feature>
<dbReference type="GO" id="GO:0005634">
    <property type="term" value="C:nucleus"/>
    <property type="evidence" value="ECO:0007669"/>
    <property type="project" value="UniProtKB-SubCell"/>
</dbReference>
<dbReference type="Pfam" id="PF10283">
    <property type="entry name" value="zf-CCHH"/>
    <property type="match status" value="1"/>
</dbReference>
<keyword evidence="4" id="KW-0227">DNA damage</keyword>
<evidence type="ECO:0000256" key="2">
    <source>
        <dbReference type="ARBA" id="ARBA00010205"/>
    </source>
</evidence>
<dbReference type="InterPro" id="IPR019406">
    <property type="entry name" value="APLF_PBZ"/>
</dbReference>
<evidence type="ECO:0000256" key="6">
    <source>
        <dbReference type="ARBA" id="ARBA00022839"/>
    </source>
</evidence>
<feature type="site" description="Interaction with DNA" evidence="11">
    <location>
        <position position="555"/>
    </location>
</feature>
<evidence type="ECO:0000256" key="1">
    <source>
        <dbReference type="ARBA" id="ARBA00004123"/>
    </source>
</evidence>
<protein>
    <submittedName>
        <fullName evidence="15 16">Probable tyrosyl-DNA phosphodiesterase</fullName>
    </submittedName>
</protein>
<dbReference type="Proteomes" id="UP000694920">
    <property type="component" value="Unplaced"/>
</dbReference>
<dbReference type="PANTHER" id="PTHR12415">
    <property type="entry name" value="TYROSYL-DNA PHOSPHODIESTERASE 1"/>
    <property type="match status" value="1"/>
</dbReference>
<evidence type="ECO:0000256" key="9">
    <source>
        <dbReference type="PIRSR" id="PIRSR610347-1"/>
    </source>
</evidence>
<comment type="similarity">
    <text evidence="2">Belongs to the tyrosyl-DNA phosphodiesterase family.</text>
</comment>
<evidence type="ECO:0000313" key="14">
    <source>
        <dbReference type="Proteomes" id="UP000694920"/>
    </source>
</evidence>
<evidence type="ECO:0000256" key="8">
    <source>
        <dbReference type="ARBA" id="ARBA00023242"/>
    </source>
</evidence>
<evidence type="ECO:0000259" key="13">
    <source>
        <dbReference type="Pfam" id="PF10283"/>
    </source>
</evidence>
<sequence>MNDRSVEKDSTPADKQCPFKYKCYRKNPIHFRELSHPDFECLVINQLDDNVVVPDNIGFESPDPCELLQQLRIVQTVLKEKRERDGISFATLQAKLSKLTPKPRLRTQSSTSNDNNVPNTSSGSKRSNANEEDHISGNSKMKKSKNRANQNVSGETSLVEQMISRDSQDARLALREKTISMMKAHGHKISVAKVGEFGMKFALAAPYHFFLTRVEKCHATYDQTNSISFPEILDISLGEIQSSLQLSFVVDVGWLCLQYLLAAQKADMLILYGDRADTEPLPPNIELHRIEMPTAYGCHHSKLMILKYKDGGIRIVVGTANLYADDWENRTQGLWMSPHLPPLPEDANPNDGESPTKFKWDIQQYLIKYKIPELTDWISLIRRADFSSVNVFLVASVPGSHKEREVNSWGHKKLTAVLSQHVNMPRDSPYWPIVAISSSIGNLGPQYSSWLQKEIVTCMSSEKGRQGLTDQPEFHFIYPTIENFKNSYDMREGSCCFLYSIESHNKQRWILNHMHKWKAQSTARDKAMPHIKCYTRMSPDMKEISWFLLTSANLSKAAWGQHRYSHYLMNYEIGVAFVPSIITGGKTFPIKDAVDNLPVFPIPYDLPLTPYGPDDKPFVIEFFKGYE</sequence>
<evidence type="ECO:0000313" key="15">
    <source>
        <dbReference type="RefSeq" id="XP_015593226.1"/>
    </source>
</evidence>
<dbReference type="InterPro" id="IPR010347">
    <property type="entry name" value="Tdp1"/>
</dbReference>
<evidence type="ECO:0000256" key="12">
    <source>
        <dbReference type="SAM" id="MobiDB-lite"/>
    </source>
</evidence>
<evidence type="ECO:0000256" key="4">
    <source>
        <dbReference type="ARBA" id="ARBA00022763"/>
    </source>
</evidence>
<dbReference type="GeneID" id="107266833"/>
<evidence type="ECO:0000256" key="5">
    <source>
        <dbReference type="ARBA" id="ARBA00022801"/>
    </source>
</evidence>
<proteinExistence type="inferred from homology"/>
<feature type="active site" description="Proton donor/acceptor" evidence="9">
    <location>
        <position position="530"/>
    </location>
</feature>
<dbReference type="GO" id="GO:0003697">
    <property type="term" value="F:single-stranded DNA binding"/>
    <property type="evidence" value="ECO:0007669"/>
    <property type="project" value="TreeGrafter"/>
</dbReference>
<dbReference type="SUPFAM" id="SSF56024">
    <property type="entry name" value="Phospholipase D/nuclease"/>
    <property type="match status" value="2"/>
</dbReference>
<name>A0AAJ7BSK8_CEPCN</name>
<gene>
    <name evidence="15 16" type="primary">LOC107266833</name>
</gene>
<organism evidence="14 15">
    <name type="scientific">Cephus cinctus</name>
    <name type="common">Wheat stem sawfly</name>
    <dbReference type="NCBI Taxonomy" id="211228"/>
    <lineage>
        <taxon>Eukaryota</taxon>
        <taxon>Metazoa</taxon>
        <taxon>Ecdysozoa</taxon>
        <taxon>Arthropoda</taxon>
        <taxon>Hexapoda</taxon>
        <taxon>Insecta</taxon>
        <taxon>Pterygota</taxon>
        <taxon>Neoptera</taxon>
        <taxon>Endopterygota</taxon>
        <taxon>Hymenoptera</taxon>
        <taxon>Cephoidea</taxon>
        <taxon>Cephidae</taxon>
        <taxon>Cephus</taxon>
    </lineage>
</organism>
<dbReference type="PANTHER" id="PTHR12415:SF0">
    <property type="entry name" value="TYROSYL-DNA PHOSPHODIESTERASE 1"/>
    <property type="match status" value="1"/>
</dbReference>
<keyword evidence="6" id="KW-0269">Exonuclease</keyword>
<feature type="region of interest" description="Disordered" evidence="12">
    <location>
        <begin position="98"/>
        <end position="162"/>
    </location>
</feature>
<dbReference type="KEGG" id="ccin:107266833"/>
<feature type="compositionally biased region" description="Polar residues" evidence="12">
    <location>
        <begin position="106"/>
        <end position="127"/>
    </location>
</feature>
<keyword evidence="7" id="KW-0234">DNA repair</keyword>
<feature type="binding site" evidence="10">
    <location>
        <position position="302"/>
    </location>
    <ligand>
        <name>substrate</name>
    </ligand>
</feature>
<reference evidence="15 16" key="1">
    <citation type="submission" date="2025-04" db="UniProtKB">
        <authorList>
            <consortium name="RefSeq"/>
        </authorList>
    </citation>
    <scope>IDENTIFICATION</scope>
</reference>